<evidence type="ECO:0000313" key="2">
    <source>
        <dbReference type="Proteomes" id="UP001054945"/>
    </source>
</evidence>
<dbReference type="EMBL" id="BPLR01003790">
    <property type="protein sequence ID" value="GIX88657.1"/>
    <property type="molecule type" value="Genomic_DNA"/>
</dbReference>
<reference evidence="1 2" key="1">
    <citation type="submission" date="2021-06" db="EMBL/GenBank/DDBJ databases">
        <title>Caerostris extrusa draft genome.</title>
        <authorList>
            <person name="Kono N."/>
            <person name="Arakawa K."/>
        </authorList>
    </citation>
    <scope>NUCLEOTIDE SEQUENCE [LARGE SCALE GENOMIC DNA]</scope>
</reference>
<protein>
    <submittedName>
        <fullName evidence="1">Uncharacterized protein</fullName>
    </submittedName>
</protein>
<dbReference type="Proteomes" id="UP001054945">
    <property type="component" value="Unassembled WGS sequence"/>
</dbReference>
<sequence length="165" mass="18880">MITSITRSLAGVEWNTTAGSQEMICELSLSSRRYLLITQNQYNIQDGCAGKNHDSKSLIFPFRRIGRGRKERKNPLLWAFPLCRQAKKGCCWGSYCRWSPVKSRDCVHTVQARTPIKRLNLPQLFCTRPNPKLCASSHPIDTFHRREESGFLARLRVSRALSNSP</sequence>
<organism evidence="1 2">
    <name type="scientific">Caerostris extrusa</name>
    <name type="common">Bark spider</name>
    <name type="synonym">Caerostris bankana</name>
    <dbReference type="NCBI Taxonomy" id="172846"/>
    <lineage>
        <taxon>Eukaryota</taxon>
        <taxon>Metazoa</taxon>
        <taxon>Ecdysozoa</taxon>
        <taxon>Arthropoda</taxon>
        <taxon>Chelicerata</taxon>
        <taxon>Arachnida</taxon>
        <taxon>Araneae</taxon>
        <taxon>Araneomorphae</taxon>
        <taxon>Entelegynae</taxon>
        <taxon>Araneoidea</taxon>
        <taxon>Araneidae</taxon>
        <taxon>Caerostris</taxon>
    </lineage>
</organism>
<evidence type="ECO:0000313" key="1">
    <source>
        <dbReference type="EMBL" id="GIX88657.1"/>
    </source>
</evidence>
<proteinExistence type="predicted"/>
<dbReference type="AlphaFoldDB" id="A0AAV4NUX1"/>
<comment type="caution">
    <text evidence="1">The sequence shown here is derived from an EMBL/GenBank/DDBJ whole genome shotgun (WGS) entry which is preliminary data.</text>
</comment>
<accession>A0AAV4NUX1</accession>
<keyword evidence="2" id="KW-1185">Reference proteome</keyword>
<gene>
    <name evidence="1" type="ORF">CEXT_2671</name>
</gene>
<name>A0AAV4NUX1_CAEEX</name>